<feature type="region of interest" description="Disordered" evidence="1">
    <location>
        <begin position="42"/>
        <end position="100"/>
    </location>
</feature>
<gene>
    <name evidence="2" type="ORF">MU848_12090</name>
</gene>
<evidence type="ECO:0000256" key="1">
    <source>
        <dbReference type="SAM" id="MobiDB-lite"/>
    </source>
</evidence>
<dbReference type="Proteomes" id="UP001203512">
    <property type="component" value="Unassembled WGS sequence"/>
</dbReference>
<reference evidence="2 3" key="1">
    <citation type="submission" date="2022-04" db="EMBL/GenBank/DDBJ databases">
        <authorList>
            <person name="Huq M.A."/>
        </authorList>
    </citation>
    <scope>NUCLEOTIDE SEQUENCE [LARGE SCALE GENOMIC DNA]</scope>
    <source>
        <strain evidence="2 3">MAH-33</strain>
    </source>
</reference>
<sequence>MAEEPTILAAADDRRNFLKTCGRFAATVPPAMTIMLSTSLSSPAIAASGGGGGGGPKGNNGVGNGYDPQPPGNPPINDGPGTGPGNPGNKGGSGGKGKKP</sequence>
<accession>A0ABT0DYW9</accession>
<proteinExistence type="predicted"/>
<dbReference type="EMBL" id="JALKHS010000008">
    <property type="protein sequence ID" value="MCK0532322.1"/>
    <property type="molecule type" value="Genomic_DNA"/>
</dbReference>
<protein>
    <submittedName>
        <fullName evidence="2">Uncharacterized protein</fullName>
    </submittedName>
</protein>
<organism evidence="2 3">
    <name type="scientific">Sphingobium agri</name>
    <dbReference type="NCBI Taxonomy" id="2933566"/>
    <lineage>
        <taxon>Bacteria</taxon>
        <taxon>Pseudomonadati</taxon>
        <taxon>Pseudomonadota</taxon>
        <taxon>Alphaproteobacteria</taxon>
        <taxon>Sphingomonadales</taxon>
        <taxon>Sphingomonadaceae</taxon>
        <taxon>Sphingobium</taxon>
    </lineage>
</organism>
<evidence type="ECO:0000313" key="3">
    <source>
        <dbReference type="Proteomes" id="UP001203512"/>
    </source>
</evidence>
<feature type="compositionally biased region" description="Gly residues" evidence="1">
    <location>
        <begin position="48"/>
        <end position="64"/>
    </location>
</feature>
<dbReference type="RefSeq" id="WP_201515317.1">
    <property type="nucleotide sequence ID" value="NZ_JALKHS010000008.1"/>
</dbReference>
<feature type="compositionally biased region" description="Gly residues" evidence="1">
    <location>
        <begin position="80"/>
        <end position="100"/>
    </location>
</feature>
<name>A0ABT0DYW9_9SPHN</name>
<keyword evidence="3" id="KW-1185">Reference proteome</keyword>
<comment type="caution">
    <text evidence="2">The sequence shown here is derived from an EMBL/GenBank/DDBJ whole genome shotgun (WGS) entry which is preliminary data.</text>
</comment>
<evidence type="ECO:0000313" key="2">
    <source>
        <dbReference type="EMBL" id="MCK0532322.1"/>
    </source>
</evidence>